<keyword evidence="6" id="KW-1185">Reference proteome</keyword>
<organism evidence="5 6">
    <name type="scientific">Fumia xinanensis</name>
    <dbReference type="NCBI Taxonomy" id="2763659"/>
    <lineage>
        <taxon>Bacteria</taxon>
        <taxon>Bacillati</taxon>
        <taxon>Bacillota</taxon>
        <taxon>Clostridia</taxon>
        <taxon>Eubacteriales</taxon>
        <taxon>Oscillospiraceae</taxon>
        <taxon>Fumia</taxon>
    </lineage>
</organism>
<name>A0A926I7N2_9FIRM</name>
<sequence length="364" mass="42284">MITYSPIPGRIIDLIYAQMIRYDYSGCLRAANEQKLFVEDCHSMVHEGFHKSQLPQEQVLSVLFAVHKGDCCFSRFVRASKGLFRFPSISAFLDWIRRMEPTYFLSHVLRIFDHRSLLLTDYENRLRDSCKLLSLIQSFELEEKYQFYLLSLCLDGKHYLQELHHSFVQCARLLEKVELWASASSSLNTAENMDEERLFQLLDIPLEAKETVRYSICTLPDGLVRIFTKSEELEIIIGCNACSPLEQTNPDSPDLQLIGNALSEQRRLDILSVIRGRELYATEIAKELDVSNNTLFYHMNMLCEAKLLTARTSGRKVFYSVDPKTLKKLSIYFDRLYRRIVREQQQGKKVPASDVRQSDSSFEK</sequence>
<dbReference type="InterPro" id="IPR001845">
    <property type="entry name" value="HTH_ArsR_DNA-bd_dom"/>
</dbReference>
<evidence type="ECO:0000256" key="2">
    <source>
        <dbReference type="ARBA" id="ARBA00023125"/>
    </source>
</evidence>
<feature type="domain" description="HTH arsR-type" evidence="4">
    <location>
        <begin position="247"/>
        <end position="348"/>
    </location>
</feature>
<dbReference type="SMART" id="SM00418">
    <property type="entry name" value="HTH_ARSR"/>
    <property type="match status" value="1"/>
</dbReference>
<dbReference type="InterPro" id="IPR011991">
    <property type="entry name" value="ArsR-like_HTH"/>
</dbReference>
<dbReference type="RefSeq" id="WP_249295003.1">
    <property type="nucleotide sequence ID" value="NZ_JACRSV010000002.1"/>
</dbReference>
<dbReference type="AlphaFoldDB" id="A0A926I7N2"/>
<dbReference type="SUPFAM" id="SSF46785">
    <property type="entry name" value="Winged helix' DNA-binding domain"/>
    <property type="match status" value="1"/>
</dbReference>
<keyword evidence="3" id="KW-0804">Transcription</keyword>
<dbReference type="PROSITE" id="PS50987">
    <property type="entry name" value="HTH_ARSR_2"/>
    <property type="match status" value="1"/>
</dbReference>
<dbReference type="Pfam" id="PF12840">
    <property type="entry name" value="HTH_20"/>
    <property type="match status" value="1"/>
</dbReference>
<keyword evidence="2" id="KW-0238">DNA-binding</keyword>
<dbReference type="PANTHER" id="PTHR33154">
    <property type="entry name" value="TRANSCRIPTIONAL REGULATOR, ARSR FAMILY"/>
    <property type="match status" value="1"/>
</dbReference>
<dbReference type="InterPro" id="IPR036388">
    <property type="entry name" value="WH-like_DNA-bd_sf"/>
</dbReference>
<reference evidence="5" key="1">
    <citation type="submission" date="2020-08" db="EMBL/GenBank/DDBJ databases">
        <title>Genome public.</title>
        <authorList>
            <person name="Liu C."/>
            <person name="Sun Q."/>
        </authorList>
    </citation>
    <scope>NUCLEOTIDE SEQUENCE</scope>
    <source>
        <strain evidence="5">NSJ-33</strain>
    </source>
</reference>
<dbReference type="InterPro" id="IPR036390">
    <property type="entry name" value="WH_DNA-bd_sf"/>
</dbReference>
<evidence type="ECO:0000313" key="6">
    <source>
        <dbReference type="Proteomes" id="UP000610760"/>
    </source>
</evidence>
<dbReference type="EMBL" id="JACRSV010000002">
    <property type="protein sequence ID" value="MBC8560042.1"/>
    <property type="molecule type" value="Genomic_DNA"/>
</dbReference>
<proteinExistence type="predicted"/>
<dbReference type="InterPro" id="IPR051081">
    <property type="entry name" value="HTH_MetalResp_TranReg"/>
</dbReference>
<dbReference type="GO" id="GO:0003677">
    <property type="term" value="F:DNA binding"/>
    <property type="evidence" value="ECO:0007669"/>
    <property type="project" value="UniProtKB-KW"/>
</dbReference>
<keyword evidence="1" id="KW-0805">Transcription regulation</keyword>
<protein>
    <submittedName>
        <fullName evidence="5">Winged helix-turn-helix transcriptional regulator</fullName>
    </submittedName>
</protein>
<comment type="caution">
    <text evidence="5">The sequence shown here is derived from an EMBL/GenBank/DDBJ whole genome shotgun (WGS) entry which is preliminary data.</text>
</comment>
<dbReference type="GO" id="GO:0003700">
    <property type="term" value="F:DNA-binding transcription factor activity"/>
    <property type="evidence" value="ECO:0007669"/>
    <property type="project" value="InterPro"/>
</dbReference>
<dbReference type="Proteomes" id="UP000610760">
    <property type="component" value="Unassembled WGS sequence"/>
</dbReference>
<dbReference type="CDD" id="cd00090">
    <property type="entry name" value="HTH_ARSR"/>
    <property type="match status" value="1"/>
</dbReference>
<evidence type="ECO:0000256" key="3">
    <source>
        <dbReference type="ARBA" id="ARBA00023163"/>
    </source>
</evidence>
<dbReference type="Gene3D" id="1.10.10.10">
    <property type="entry name" value="Winged helix-like DNA-binding domain superfamily/Winged helix DNA-binding domain"/>
    <property type="match status" value="1"/>
</dbReference>
<accession>A0A926I7N2</accession>
<gene>
    <name evidence="5" type="ORF">H8710_08185</name>
</gene>
<dbReference type="PANTHER" id="PTHR33154:SF33">
    <property type="entry name" value="TRANSCRIPTIONAL REPRESSOR SDPR"/>
    <property type="match status" value="1"/>
</dbReference>
<evidence type="ECO:0000313" key="5">
    <source>
        <dbReference type="EMBL" id="MBC8560042.1"/>
    </source>
</evidence>
<evidence type="ECO:0000259" key="4">
    <source>
        <dbReference type="PROSITE" id="PS50987"/>
    </source>
</evidence>
<evidence type="ECO:0000256" key="1">
    <source>
        <dbReference type="ARBA" id="ARBA00023015"/>
    </source>
</evidence>